<accession>A0AA48H967</accession>
<feature type="transmembrane region" description="Helical" evidence="1">
    <location>
        <begin position="265"/>
        <end position="284"/>
    </location>
</feature>
<keyword evidence="1" id="KW-0812">Transmembrane</keyword>
<protein>
    <submittedName>
        <fullName evidence="2">Uncharacterized protein</fullName>
    </submittedName>
</protein>
<keyword evidence="3" id="KW-1185">Reference proteome</keyword>
<evidence type="ECO:0000313" key="2">
    <source>
        <dbReference type="EMBL" id="BDW87095.1"/>
    </source>
</evidence>
<feature type="transmembrane region" description="Helical" evidence="1">
    <location>
        <begin position="84"/>
        <end position="104"/>
    </location>
</feature>
<feature type="transmembrane region" description="Helical" evidence="1">
    <location>
        <begin position="56"/>
        <end position="78"/>
    </location>
</feature>
<feature type="transmembrane region" description="Helical" evidence="1">
    <location>
        <begin position="116"/>
        <end position="137"/>
    </location>
</feature>
<evidence type="ECO:0000256" key="1">
    <source>
        <dbReference type="SAM" id="Phobius"/>
    </source>
</evidence>
<feature type="transmembrane region" description="Helical" evidence="1">
    <location>
        <begin position="311"/>
        <end position="330"/>
    </location>
</feature>
<name>A0AA48H967_9RHOB</name>
<reference evidence="2 3" key="1">
    <citation type="submission" date="2023-01" db="EMBL/GenBank/DDBJ databases">
        <title>Complete genome sequence of Roseicyclus marinus strain Dej080120_10.</title>
        <authorList>
            <person name="Ueki S."/>
            <person name="Maruyama F."/>
        </authorList>
    </citation>
    <scope>NUCLEOTIDE SEQUENCE [LARGE SCALE GENOMIC DNA]</scope>
    <source>
        <strain evidence="2 3">Dej080120_10</strain>
    </source>
</reference>
<proteinExistence type="predicted"/>
<keyword evidence="1" id="KW-0472">Membrane</keyword>
<dbReference type="Proteomes" id="UP001337723">
    <property type="component" value="Chromosome"/>
</dbReference>
<dbReference type="KEGG" id="rmai:MACH21_32720"/>
<feature type="transmembrane region" description="Helical" evidence="1">
    <location>
        <begin position="206"/>
        <end position="227"/>
    </location>
</feature>
<gene>
    <name evidence="2" type="ORF">MACH21_32720</name>
</gene>
<dbReference type="EMBL" id="AP027266">
    <property type="protein sequence ID" value="BDW87095.1"/>
    <property type="molecule type" value="Genomic_DNA"/>
</dbReference>
<evidence type="ECO:0000313" key="3">
    <source>
        <dbReference type="Proteomes" id="UP001337723"/>
    </source>
</evidence>
<keyword evidence="1" id="KW-1133">Transmembrane helix</keyword>
<feature type="transmembrane region" description="Helical" evidence="1">
    <location>
        <begin position="143"/>
        <end position="162"/>
    </location>
</feature>
<dbReference type="AlphaFoldDB" id="A0AA48H967"/>
<feature type="transmembrane region" description="Helical" evidence="1">
    <location>
        <begin position="239"/>
        <end position="259"/>
    </location>
</feature>
<dbReference type="RefSeq" id="WP_338273186.1">
    <property type="nucleotide sequence ID" value="NZ_AP027266.1"/>
</dbReference>
<organism evidence="2 3">
    <name type="scientific">Roseicyclus marinus</name>
    <dbReference type="NCBI Taxonomy" id="2161673"/>
    <lineage>
        <taxon>Bacteria</taxon>
        <taxon>Pseudomonadati</taxon>
        <taxon>Pseudomonadota</taxon>
        <taxon>Alphaproteobacteria</taxon>
        <taxon>Rhodobacterales</taxon>
        <taxon>Roseobacteraceae</taxon>
        <taxon>Roseicyclus</taxon>
    </lineage>
</organism>
<feature type="transmembrane region" description="Helical" evidence="1">
    <location>
        <begin position="169"/>
        <end position="186"/>
    </location>
</feature>
<feature type="transmembrane region" description="Helical" evidence="1">
    <location>
        <begin position="289"/>
        <end position="305"/>
    </location>
</feature>
<sequence>MTGITRDDIRAAVTAGVMTEAQAAALVVLSEQRSGVRKHVDGLDEPFELFKGFNEVFIVVGLSILYLGFAGVTGMTILGTTQGYILGMVYAVVGLGGTVALARYFTIKRRMVAPSIALAVIFALLAAQFGFAFAAMLDMTTPGSLTTAAGLSALFLSTYYAIFRVPFTMALIALSVFATTFGFATLGGNFPADPRDIFLLSADGPFAVMTIVLGLIGLIIALGFDMSDPHRVTRRASSGFWLHVIAAPAIVNTVALTLFDQDTLFAQLVLAGFLALMALFAVVIDRRSFLVAGVGYVVALAITVVEGQAFFVILMLGAGLVLLGAQWEALRRSVMRILPRFPGKDRLPPYDLMTQESAS</sequence>